<feature type="region of interest" description="Disordered" evidence="1">
    <location>
        <begin position="103"/>
        <end position="125"/>
    </location>
</feature>
<protein>
    <submittedName>
        <fullName evidence="2">Uncharacterized protein</fullName>
    </submittedName>
</protein>
<reference evidence="2 3" key="1">
    <citation type="submission" date="2014-03" db="EMBL/GenBank/DDBJ databases">
        <title>Genomics of Bifidobacteria.</title>
        <authorList>
            <person name="Ventura M."/>
            <person name="Milani C."/>
            <person name="Lugli G.A."/>
        </authorList>
    </citation>
    <scope>NUCLEOTIDE SEQUENCE [LARGE SCALE GENOMIC DNA]</scope>
    <source>
        <strain evidence="2 3">LMG 11341</strain>
    </source>
</reference>
<evidence type="ECO:0000256" key="1">
    <source>
        <dbReference type="SAM" id="MobiDB-lite"/>
    </source>
</evidence>
<accession>A0A087BDE4</accession>
<evidence type="ECO:0000313" key="2">
    <source>
        <dbReference type="EMBL" id="KFI69044.1"/>
    </source>
</evidence>
<gene>
    <name evidence="2" type="ORF">BMERY_0535</name>
</gene>
<dbReference type="OrthoDB" id="3231571at2"/>
<dbReference type="Proteomes" id="UP000029060">
    <property type="component" value="Unassembled WGS sequence"/>
</dbReference>
<dbReference type="EMBL" id="JGZC01000010">
    <property type="protein sequence ID" value="KFI69044.1"/>
    <property type="molecule type" value="Genomic_DNA"/>
</dbReference>
<proteinExistence type="predicted"/>
<name>A0A087BDE4_9BIFI</name>
<evidence type="ECO:0000313" key="3">
    <source>
        <dbReference type="Proteomes" id="UP000029060"/>
    </source>
</evidence>
<comment type="caution">
    <text evidence="2">The sequence shown here is derived from an EMBL/GenBank/DDBJ whole genome shotgun (WGS) entry which is preliminary data.</text>
</comment>
<sequence length="162" mass="18116">MRNGKFTIKEQAYLSSLSAVKNVSATRIKYEDWFRAECMCRYEAGESPVAIFREAGLDPELIGYKRIERCIARWKQRWHGIEHMTGAQLSESDNALLMSLQENSSASGGNDTAGKPEPQGAKAGLAEAANTQLAISERDLLIARQALRIRELERLVGKFVKQ</sequence>
<dbReference type="eggNOG" id="ENOG5032Y8E">
    <property type="taxonomic scope" value="Bacteria"/>
</dbReference>
<dbReference type="RefSeq" id="WP_033522788.1">
    <property type="nucleotide sequence ID" value="NZ_CAMGZS010000001.1"/>
</dbReference>
<keyword evidence="3" id="KW-1185">Reference proteome</keyword>
<organism evidence="2 3">
    <name type="scientific">Bifidobacterium merycicum</name>
    <dbReference type="NCBI Taxonomy" id="78345"/>
    <lineage>
        <taxon>Bacteria</taxon>
        <taxon>Bacillati</taxon>
        <taxon>Actinomycetota</taxon>
        <taxon>Actinomycetes</taxon>
        <taxon>Bifidobacteriales</taxon>
        <taxon>Bifidobacteriaceae</taxon>
        <taxon>Bifidobacterium</taxon>
    </lineage>
</organism>
<dbReference type="AlphaFoldDB" id="A0A087BDE4"/>